<sequence length="434" mass="47101">MVATDTADLPRRVVLDQAWRAAGLSDTVLSGRDGGPLARTVKCLLDPLVIRPRLNPDLATPVLDPAAATRLRALLDDHVDLLRATDGWYGHLKRVRRERGIRSGNPQELYFPRAWELAHRWGPATEHPDPSAAAAEVIDEVHPPDGLDPSEVAAHLGSARVRSRLERELQDRWIEQDVPSDLTGAVTVVAEAIAVLLTDGTDPADVGPDPEAMAVLGVGLHDRPGVLQDFATALGVPAVALSAHDPVPPPPVEPVEGSDPLPLDRSLRTRVVSAVRRAPEAAATIEEAVAVELDRAVAPWGLTDPDWHRVLLVGIAVAGQLRPLAERSQARGMAAQIDARLRKEAYVLHSRRLVSGQAALHPAQQAVVDALAEFWRPYLSRLWVRLHGLDVAGGHGTDRDRDASWRDLVTGIARSVSLDQRTRIRTALERGPWS</sequence>
<organism evidence="1 2">
    <name type="scientific">Candidatus Avipropionibacterium avicola</name>
    <dbReference type="NCBI Taxonomy" id="2840701"/>
    <lineage>
        <taxon>Bacteria</taxon>
        <taxon>Bacillati</taxon>
        <taxon>Actinomycetota</taxon>
        <taxon>Actinomycetes</taxon>
        <taxon>Propionibacteriales</taxon>
        <taxon>Propionibacteriaceae</taxon>
        <taxon>Propionibacteriaceae incertae sedis</taxon>
        <taxon>Candidatus Avipropionibacterium</taxon>
    </lineage>
</organism>
<comment type="caution">
    <text evidence="1">The sequence shown here is derived from an EMBL/GenBank/DDBJ whole genome shotgun (WGS) entry which is preliminary data.</text>
</comment>
<dbReference type="AlphaFoldDB" id="A0A9D1GZ45"/>
<dbReference type="Proteomes" id="UP000886842">
    <property type="component" value="Unassembled WGS sequence"/>
</dbReference>
<protein>
    <submittedName>
        <fullName evidence="1">Uncharacterized protein</fullName>
    </submittedName>
</protein>
<dbReference type="EMBL" id="DVLP01000338">
    <property type="protein sequence ID" value="HIT76206.1"/>
    <property type="molecule type" value="Genomic_DNA"/>
</dbReference>
<proteinExistence type="predicted"/>
<gene>
    <name evidence="1" type="ORF">IAA98_11515</name>
</gene>
<evidence type="ECO:0000313" key="1">
    <source>
        <dbReference type="EMBL" id="HIT76206.1"/>
    </source>
</evidence>
<reference evidence="1" key="2">
    <citation type="journal article" date="2021" name="PeerJ">
        <title>Extensive microbial diversity within the chicken gut microbiome revealed by metagenomics and culture.</title>
        <authorList>
            <person name="Gilroy R."/>
            <person name="Ravi A."/>
            <person name="Getino M."/>
            <person name="Pursley I."/>
            <person name="Horton D.L."/>
            <person name="Alikhan N.F."/>
            <person name="Baker D."/>
            <person name="Gharbi K."/>
            <person name="Hall N."/>
            <person name="Watson M."/>
            <person name="Adriaenssens E.M."/>
            <person name="Foster-Nyarko E."/>
            <person name="Jarju S."/>
            <person name="Secka A."/>
            <person name="Antonio M."/>
            <person name="Oren A."/>
            <person name="Chaudhuri R.R."/>
            <person name="La Ragione R."/>
            <person name="Hildebrand F."/>
            <person name="Pallen M.J."/>
        </authorList>
    </citation>
    <scope>NUCLEOTIDE SEQUENCE</scope>
    <source>
        <strain evidence="1">ChiGjej1B1-24693</strain>
    </source>
</reference>
<reference evidence="1" key="1">
    <citation type="submission" date="2020-10" db="EMBL/GenBank/DDBJ databases">
        <authorList>
            <person name="Gilroy R."/>
        </authorList>
    </citation>
    <scope>NUCLEOTIDE SEQUENCE</scope>
    <source>
        <strain evidence="1">ChiGjej1B1-24693</strain>
    </source>
</reference>
<accession>A0A9D1GZ45</accession>
<name>A0A9D1GZ45_9ACTN</name>
<evidence type="ECO:0000313" key="2">
    <source>
        <dbReference type="Proteomes" id="UP000886842"/>
    </source>
</evidence>